<reference evidence="4 5" key="1">
    <citation type="submission" date="2019-03" db="EMBL/GenBank/DDBJ databases">
        <title>Luteimonas zhaokaii sp.nov., isolated from the rectal contents of Plateau pika in Yushu, Qinghai Province, China.</title>
        <authorList>
            <person name="Zhang G."/>
        </authorList>
    </citation>
    <scope>NUCLEOTIDE SEQUENCE [LARGE SCALE GENOMIC DNA]</scope>
    <source>
        <strain evidence="4 5">THG-MD21</strain>
    </source>
</reference>
<evidence type="ECO:0000313" key="5">
    <source>
        <dbReference type="Proteomes" id="UP000295543"/>
    </source>
</evidence>
<sequence length="253" mass="26667">MTRALLLFCLLATATCAHAQALRVQIEGAVRTPGIQTHAVGARLADAVIAAMPTDDAYASGAVLTRRSAQQAQIRLKAGLLHDLGVLAASADPALSAQADALASQVYALPVTGRVVTELSPRRLEMSPAANLPLVDGDHVYFPRRPTQVRIVGAVVAPCVVPHAPLDDALAYLSHCPVQGADRDWLFVVQPDGAVQKIGIALWNRSEPQALAPGATLYVPLPARQLRGLSGQFNAEFAAFLATQRPHAFGDSP</sequence>
<evidence type="ECO:0000259" key="2">
    <source>
        <dbReference type="Pfam" id="PF06251"/>
    </source>
</evidence>
<gene>
    <name evidence="4" type="ORF">E2F49_11135</name>
</gene>
<accession>A0A4R5U8T3</accession>
<dbReference type="Pfam" id="PF06251">
    <property type="entry name" value="Caps_syn_GfcC_C"/>
    <property type="match status" value="1"/>
</dbReference>
<evidence type="ECO:0000259" key="3">
    <source>
        <dbReference type="Pfam" id="PF20616"/>
    </source>
</evidence>
<feature type="signal peptide" evidence="1">
    <location>
        <begin position="1"/>
        <end position="19"/>
    </location>
</feature>
<dbReference type="Gene3D" id="3.10.560.10">
    <property type="entry name" value="Outer membrane lipoprotein wza domain like"/>
    <property type="match status" value="1"/>
</dbReference>
<dbReference type="EMBL" id="SMTG01000004">
    <property type="protein sequence ID" value="TDK30886.1"/>
    <property type="molecule type" value="Genomic_DNA"/>
</dbReference>
<dbReference type="Proteomes" id="UP000295543">
    <property type="component" value="Unassembled WGS sequence"/>
</dbReference>
<keyword evidence="5" id="KW-1185">Reference proteome</keyword>
<protein>
    <submittedName>
        <fullName evidence="4">Uncharacterized protein</fullName>
    </submittedName>
</protein>
<evidence type="ECO:0000313" key="4">
    <source>
        <dbReference type="EMBL" id="TDK30886.1"/>
    </source>
</evidence>
<dbReference type="InterPro" id="IPR046459">
    <property type="entry name" value="Caps_syn_GfcC_N"/>
</dbReference>
<organism evidence="4 5">
    <name type="scientific">Luteimonas terrae</name>
    <dbReference type="NCBI Taxonomy" id="1530191"/>
    <lineage>
        <taxon>Bacteria</taxon>
        <taxon>Pseudomonadati</taxon>
        <taxon>Pseudomonadota</taxon>
        <taxon>Gammaproteobacteria</taxon>
        <taxon>Lysobacterales</taxon>
        <taxon>Lysobacteraceae</taxon>
        <taxon>Luteimonas</taxon>
    </lineage>
</organism>
<feature type="chain" id="PRO_5021029675" evidence="1">
    <location>
        <begin position="20"/>
        <end position="253"/>
    </location>
</feature>
<comment type="caution">
    <text evidence="4">The sequence shown here is derived from an EMBL/GenBank/DDBJ whole genome shotgun (WGS) entry which is preliminary data.</text>
</comment>
<name>A0A4R5U8T3_9GAMM</name>
<dbReference type="AlphaFoldDB" id="A0A4R5U8T3"/>
<dbReference type="InterPro" id="IPR010425">
    <property type="entry name" value="Caps_synth_GfcC-like_C"/>
</dbReference>
<evidence type="ECO:0000256" key="1">
    <source>
        <dbReference type="SAM" id="SignalP"/>
    </source>
</evidence>
<dbReference type="Pfam" id="PF20616">
    <property type="entry name" value="Caps_syn_GfcC_N"/>
    <property type="match status" value="1"/>
</dbReference>
<feature type="domain" description="Capsule biosynthesis GfcC-like N-terminal" evidence="3">
    <location>
        <begin position="40"/>
        <end position="139"/>
    </location>
</feature>
<dbReference type="RefSeq" id="WP_133393942.1">
    <property type="nucleotide sequence ID" value="NZ_SMTG01000004.1"/>
</dbReference>
<feature type="domain" description="Capsule biosynthesis GfcC-like C-terminal" evidence="2">
    <location>
        <begin position="167"/>
        <end position="243"/>
    </location>
</feature>
<keyword evidence="1" id="KW-0732">Signal</keyword>
<dbReference type="OrthoDB" id="6999256at2"/>
<proteinExistence type="predicted"/>